<sequence length="78" mass="8760">MRAKDIGPISTSSPFHYLRLGPYFILLPEQRYSSFLTDVFFTLEVKNIKSSLSLSSNVTSFLRPTVACELTRKDLASG</sequence>
<organism evidence="1">
    <name type="scientific">Picea glauca</name>
    <name type="common">White spruce</name>
    <name type="synonym">Pinus glauca</name>
    <dbReference type="NCBI Taxonomy" id="3330"/>
    <lineage>
        <taxon>Eukaryota</taxon>
        <taxon>Viridiplantae</taxon>
        <taxon>Streptophyta</taxon>
        <taxon>Embryophyta</taxon>
        <taxon>Tracheophyta</taxon>
        <taxon>Spermatophyta</taxon>
        <taxon>Pinopsida</taxon>
        <taxon>Pinidae</taxon>
        <taxon>Conifers I</taxon>
        <taxon>Pinales</taxon>
        <taxon>Pinaceae</taxon>
        <taxon>Picea</taxon>
    </lineage>
</organism>
<protein>
    <submittedName>
        <fullName evidence="1">Uncharacterized protein</fullName>
    </submittedName>
</protein>
<accession>A0A101LTY1</accession>
<keyword evidence="1" id="KW-0496">Mitochondrion</keyword>
<gene>
    <name evidence="1" type="ORF">ABT39_MTgene3475</name>
</gene>
<name>A0A101LTY1_PICGL</name>
<dbReference type="EMBL" id="LKAM01000021">
    <property type="protein sequence ID" value="KUM45302.1"/>
    <property type="molecule type" value="Genomic_DNA"/>
</dbReference>
<comment type="caution">
    <text evidence="1">The sequence shown here is derived from an EMBL/GenBank/DDBJ whole genome shotgun (WGS) entry which is preliminary data.</text>
</comment>
<dbReference type="AlphaFoldDB" id="A0A101LTY1"/>
<reference evidence="1" key="1">
    <citation type="journal article" date="2015" name="Genome Biol. Evol.">
        <title>Organellar Genomes of White Spruce (Picea glauca): Assembly and Annotation.</title>
        <authorList>
            <person name="Jackman S.D."/>
            <person name="Warren R.L."/>
            <person name="Gibb E.A."/>
            <person name="Vandervalk B.P."/>
            <person name="Mohamadi H."/>
            <person name="Chu J."/>
            <person name="Raymond A."/>
            <person name="Pleasance S."/>
            <person name="Coope R."/>
            <person name="Wildung M.R."/>
            <person name="Ritland C.E."/>
            <person name="Bousquet J."/>
            <person name="Jones S.J."/>
            <person name="Bohlmann J."/>
            <person name="Birol I."/>
        </authorList>
    </citation>
    <scope>NUCLEOTIDE SEQUENCE [LARGE SCALE GENOMIC DNA]</scope>
    <source>
        <tissue evidence="1">Flushing bud</tissue>
    </source>
</reference>
<evidence type="ECO:0000313" key="1">
    <source>
        <dbReference type="EMBL" id="KUM45302.1"/>
    </source>
</evidence>
<proteinExistence type="predicted"/>
<geneLocation type="mitochondrion" evidence="1"/>